<feature type="compositionally biased region" description="Basic residues" evidence="1">
    <location>
        <begin position="356"/>
        <end position="365"/>
    </location>
</feature>
<gene>
    <name evidence="2" type="ORF">EK21DRAFT_114822</name>
</gene>
<name>A0A9P4LKY1_9PLEO</name>
<feature type="compositionally biased region" description="Polar residues" evidence="1">
    <location>
        <begin position="202"/>
        <end position="221"/>
    </location>
</feature>
<evidence type="ECO:0000313" key="3">
    <source>
        <dbReference type="Proteomes" id="UP000799777"/>
    </source>
</evidence>
<protein>
    <submittedName>
        <fullName evidence="2">Uncharacterized protein</fullName>
    </submittedName>
</protein>
<comment type="caution">
    <text evidence="2">The sequence shown here is derived from an EMBL/GenBank/DDBJ whole genome shotgun (WGS) entry which is preliminary data.</text>
</comment>
<sequence>MTHFTQSQLIETLFSPLKAFWKQCASNSKLLESLVDIKNKRIDELLSQKEAMMAQLTAEWKKTREVTSEAGLLKENIDKAFNVDVEKRVHEATSDLRVQLGAAAGEAALYKKSRAEQGEMLSKVASLEDEVPRFSLCKADSEARRKAAEDEVQIIRQGYNQIRKSNGELETGILELQVDIEQVTKERNDLQKQVASIDDTHNSNNSVEYPSENRQSQVEPTTRLESIDKFTRELQHLDGTIAVWENMLTDATAQRDRTLEKKENVDAQIRQTELDLKNLAQIKTQAIVKPLVTATNVISLASTNLRAFANAAAPPTVRVVAPTGRQGQANDNGRGKTGSSDLRGQVPNDGWSKQGNQKKKKMRKD</sequence>
<dbReference type="OrthoDB" id="3684850at2759"/>
<dbReference type="EMBL" id="ML978226">
    <property type="protein sequence ID" value="KAF2027464.1"/>
    <property type="molecule type" value="Genomic_DNA"/>
</dbReference>
<evidence type="ECO:0000313" key="2">
    <source>
        <dbReference type="EMBL" id="KAF2027464.1"/>
    </source>
</evidence>
<dbReference type="Proteomes" id="UP000799777">
    <property type="component" value="Unassembled WGS sequence"/>
</dbReference>
<feature type="region of interest" description="Disordered" evidence="1">
    <location>
        <begin position="194"/>
        <end position="221"/>
    </location>
</feature>
<feature type="compositionally biased region" description="Polar residues" evidence="1">
    <location>
        <begin position="325"/>
        <end position="342"/>
    </location>
</feature>
<evidence type="ECO:0000256" key="1">
    <source>
        <dbReference type="SAM" id="MobiDB-lite"/>
    </source>
</evidence>
<keyword evidence="3" id="KW-1185">Reference proteome</keyword>
<proteinExistence type="predicted"/>
<dbReference type="AlphaFoldDB" id="A0A9P4LKY1"/>
<reference evidence="2" key="1">
    <citation type="journal article" date="2020" name="Stud. Mycol.">
        <title>101 Dothideomycetes genomes: a test case for predicting lifestyles and emergence of pathogens.</title>
        <authorList>
            <person name="Haridas S."/>
            <person name="Albert R."/>
            <person name="Binder M."/>
            <person name="Bloem J."/>
            <person name="Labutti K."/>
            <person name="Salamov A."/>
            <person name="Andreopoulos B."/>
            <person name="Baker S."/>
            <person name="Barry K."/>
            <person name="Bills G."/>
            <person name="Bluhm B."/>
            <person name="Cannon C."/>
            <person name="Castanera R."/>
            <person name="Culley D."/>
            <person name="Daum C."/>
            <person name="Ezra D."/>
            <person name="Gonzalez J."/>
            <person name="Henrissat B."/>
            <person name="Kuo A."/>
            <person name="Liang C."/>
            <person name="Lipzen A."/>
            <person name="Lutzoni F."/>
            <person name="Magnuson J."/>
            <person name="Mondo S."/>
            <person name="Nolan M."/>
            <person name="Ohm R."/>
            <person name="Pangilinan J."/>
            <person name="Park H.-J."/>
            <person name="Ramirez L."/>
            <person name="Alfaro M."/>
            <person name="Sun H."/>
            <person name="Tritt A."/>
            <person name="Yoshinaga Y."/>
            <person name="Zwiers L.-H."/>
            <person name="Turgeon B."/>
            <person name="Goodwin S."/>
            <person name="Spatafora J."/>
            <person name="Crous P."/>
            <person name="Grigoriev I."/>
        </authorList>
    </citation>
    <scope>NUCLEOTIDE SEQUENCE</scope>
    <source>
        <strain evidence="2">CBS 110217</strain>
    </source>
</reference>
<accession>A0A9P4LKY1</accession>
<feature type="region of interest" description="Disordered" evidence="1">
    <location>
        <begin position="321"/>
        <end position="365"/>
    </location>
</feature>
<organism evidence="2 3">
    <name type="scientific">Setomelanomma holmii</name>
    <dbReference type="NCBI Taxonomy" id="210430"/>
    <lineage>
        <taxon>Eukaryota</taxon>
        <taxon>Fungi</taxon>
        <taxon>Dikarya</taxon>
        <taxon>Ascomycota</taxon>
        <taxon>Pezizomycotina</taxon>
        <taxon>Dothideomycetes</taxon>
        <taxon>Pleosporomycetidae</taxon>
        <taxon>Pleosporales</taxon>
        <taxon>Pleosporineae</taxon>
        <taxon>Phaeosphaeriaceae</taxon>
        <taxon>Setomelanomma</taxon>
    </lineage>
</organism>